<dbReference type="GO" id="GO:0035148">
    <property type="term" value="P:tube formation"/>
    <property type="evidence" value="ECO:0007669"/>
    <property type="project" value="TreeGrafter"/>
</dbReference>
<protein>
    <recommendedName>
        <fullName evidence="5">Serologically defined colon cancer antigen 8</fullName>
    </recommendedName>
</protein>
<sequence>MRVPNQGRRPGGIRGTSPAQRQPSVVVAPEDGTLFIPNSSGPSGAGRSSVRHLPVVGHAPQLKRANRSIQQLKDALEDTSSTVERGSTAHTKPVVTAMEQGCGTNQALQELQHSHAVNQLKALLREQESKANEEFSPRRLRKPPTGIPTYAEENNMVTLNNIVPIVHDQSQYIQRLEAEVKFCKEEMLEVKQRIRVVVHENDELHQLLKSKILEQTAKEQAVFDASENLNEVLVHGKDQSHGHQEDTNQTQLNVLRQPVMASSEREASELHKWQLELERLKLLYDARTETLEAQTVSLRKDLSEAQKNCEDLRGRLRHQESLLAASSNNRAGGLCLKCAQHEAVLAQTHNNVHVQAIERVTKERDELMSALVVLRKNLKDMQHRECKAYEQVKQAVVMTEEANLEKTIALIQCEQLKSELERKKERLEREVAVQQEKMANEKQNVRDEMSKEREELSSKMTTLLQNVAERDALLERLTREKKSIASQLEEALKQLSSKDIEVTEVSAEMRYQLNQAKLRKDEAEKEFREHRAKMMRELELKDQEIEKLGFELSDNKQRLEHVQQDATGAKDECLRLTELLGKSERQLHLTRLERDGIQQSLSSDARALASQAQQREQELTQKMQQMAAQHGSTVNEIDSLLTSQNALIAKLKDECRTLAVKLEEVAEKNRQVTPFGTLNSFIFFKYTAYLRGADVLKHCINEVGAVIGADRFCDFPTEVSPL</sequence>
<organism evidence="3 4">
    <name type="scientific">Pleurodeles waltl</name>
    <name type="common">Iberian ribbed newt</name>
    <dbReference type="NCBI Taxonomy" id="8319"/>
    <lineage>
        <taxon>Eukaryota</taxon>
        <taxon>Metazoa</taxon>
        <taxon>Chordata</taxon>
        <taxon>Craniata</taxon>
        <taxon>Vertebrata</taxon>
        <taxon>Euteleostomi</taxon>
        <taxon>Amphibia</taxon>
        <taxon>Batrachia</taxon>
        <taxon>Caudata</taxon>
        <taxon>Salamandroidea</taxon>
        <taxon>Salamandridae</taxon>
        <taxon>Pleurodelinae</taxon>
        <taxon>Pleurodeles</taxon>
    </lineage>
</organism>
<dbReference type="GO" id="GO:0007098">
    <property type="term" value="P:centrosome cycle"/>
    <property type="evidence" value="ECO:0007669"/>
    <property type="project" value="InterPro"/>
</dbReference>
<evidence type="ECO:0000313" key="3">
    <source>
        <dbReference type="EMBL" id="KAJ1155327.1"/>
    </source>
</evidence>
<dbReference type="InterPro" id="IPR031887">
    <property type="entry name" value="SDCCAG8"/>
</dbReference>
<feature type="compositionally biased region" description="Basic and acidic residues" evidence="2">
    <location>
        <begin position="128"/>
        <end position="137"/>
    </location>
</feature>
<feature type="coiled-coil region" evidence="1">
    <location>
        <begin position="609"/>
        <end position="668"/>
    </location>
</feature>
<evidence type="ECO:0000313" key="4">
    <source>
        <dbReference type="Proteomes" id="UP001066276"/>
    </source>
</evidence>
<evidence type="ECO:0000256" key="1">
    <source>
        <dbReference type="SAM" id="Coils"/>
    </source>
</evidence>
<keyword evidence="1" id="KW-0175">Coiled coil</keyword>
<dbReference type="Proteomes" id="UP001066276">
    <property type="component" value="Chromosome 5"/>
</dbReference>
<gene>
    <name evidence="3" type="ORF">NDU88_008057</name>
</gene>
<keyword evidence="4" id="KW-1185">Reference proteome</keyword>
<dbReference type="GO" id="GO:0001764">
    <property type="term" value="P:neuron migration"/>
    <property type="evidence" value="ECO:0007669"/>
    <property type="project" value="TreeGrafter"/>
</dbReference>
<feature type="region of interest" description="Disordered" evidence="2">
    <location>
        <begin position="1"/>
        <end position="24"/>
    </location>
</feature>
<dbReference type="PANTHER" id="PTHR34343">
    <property type="entry name" value="SEROLOGICALLY DEFINED COLON CANCER ANTIGEN 8"/>
    <property type="match status" value="1"/>
</dbReference>
<dbReference type="GO" id="GO:0005814">
    <property type="term" value="C:centriole"/>
    <property type="evidence" value="ECO:0007669"/>
    <property type="project" value="TreeGrafter"/>
</dbReference>
<dbReference type="AlphaFoldDB" id="A0AAV7RUQ3"/>
<proteinExistence type="predicted"/>
<evidence type="ECO:0008006" key="5">
    <source>
        <dbReference type="Google" id="ProtNLM"/>
    </source>
</evidence>
<dbReference type="Pfam" id="PF15964">
    <property type="entry name" value="CCCAP"/>
    <property type="match status" value="1"/>
</dbReference>
<accession>A0AAV7RUQ3</accession>
<feature type="coiled-coil region" evidence="1">
    <location>
        <begin position="288"/>
        <end position="322"/>
    </location>
</feature>
<feature type="coiled-coil region" evidence="1">
    <location>
        <begin position="357"/>
        <end position="540"/>
    </location>
</feature>
<evidence type="ECO:0000256" key="2">
    <source>
        <dbReference type="SAM" id="MobiDB-lite"/>
    </source>
</evidence>
<name>A0AAV7RUQ3_PLEWA</name>
<comment type="caution">
    <text evidence="3">The sequence shown here is derived from an EMBL/GenBank/DDBJ whole genome shotgun (WGS) entry which is preliminary data.</text>
</comment>
<dbReference type="EMBL" id="JANPWB010000009">
    <property type="protein sequence ID" value="KAJ1155327.1"/>
    <property type="molecule type" value="Genomic_DNA"/>
</dbReference>
<dbReference type="PANTHER" id="PTHR34343:SF1">
    <property type="entry name" value="SEROLOGICALLY DEFINED COLON CANCER ANTIGEN 8"/>
    <property type="match status" value="1"/>
</dbReference>
<feature type="region of interest" description="Disordered" evidence="2">
    <location>
        <begin position="128"/>
        <end position="148"/>
    </location>
</feature>
<reference evidence="3" key="1">
    <citation type="journal article" date="2022" name="bioRxiv">
        <title>Sequencing and chromosome-scale assembly of the giantPleurodeles waltlgenome.</title>
        <authorList>
            <person name="Brown T."/>
            <person name="Elewa A."/>
            <person name="Iarovenko S."/>
            <person name="Subramanian E."/>
            <person name="Araus A.J."/>
            <person name="Petzold A."/>
            <person name="Susuki M."/>
            <person name="Suzuki K.-i.T."/>
            <person name="Hayashi T."/>
            <person name="Toyoda A."/>
            <person name="Oliveira C."/>
            <person name="Osipova E."/>
            <person name="Leigh N.D."/>
            <person name="Simon A."/>
            <person name="Yun M.H."/>
        </authorList>
    </citation>
    <scope>NUCLEOTIDE SEQUENCE</scope>
    <source>
        <strain evidence="3">20211129_DDA</strain>
        <tissue evidence="3">Liver</tissue>
    </source>
</reference>
<dbReference type="GO" id="GO:0030010">
    <property type="term" value="P:establishment of cell polarity"/>
    <property type="evidence" value="ECO:0007669"/>
    <property type="project" value="TreeGrafter"/>
</dbReference>
<dbReference type="GO" id="GO:0005813">
    <property type="term" value="C:centrosome"/>
    <property type="evidence" value="ECO:0007669"/>
    <property type="project" value="InterPro"/>
</dbReference>